<sequence length="133" mass="14218">MLAIPSLSHALAGAALLLVIATPAMAQEKTCLLEGDFKIGAQRVLISDCAENRTMPPAEFREACKGMSEFTLAGETYTAKLSFSAACPPNPQATCEGIFGGAMNARYYKRDAKLLEDTRKSCLAQGGKWSSPR</sequence>
<feature type="chain" id="PRO_5047341870" evidence="1">
    <location>
        <begin position="27"/>
        <end position="133"/>
    </location>
</feature>
<dbReference type="RefSeq" id="WP_377304430.1">
    <property type="nucleotide sequence ID" value="NZ_CP180191.1"/>
</dbReference>
<dbReference type="Proteomes" id="UP001595556">
    <property type="component" value="Unassembled WGS sequence"/>
</dbReference>
<evidence type="ECO:0000313" key="2">
    <source>
        <dbReference type="EMBL" id="MFC3148448.1"/>
    </source>
</evidence>
<keyword evidence="3" id="KW-1185">Reference proteome</keyword>
<gene>
    <name evidence="2" type="ORF">ACFOEN_12525</name>
</gene>
<dbReference type="EMBL" id="JBHRTI010000007">
    <property type="protein sequence ID" value="MFC3148448.1"/>
    <property type="molecule type" value="Genomic_DNA"/>
</dbReference>
<comment type="caution">
    <text evidence="2">The sequence shown here is derived from an EMBL/GenBank/DDBJ whole genome shotgun (WGS) entry which is preliminary data.</text>
</comment>
<keyword evidence="1" id="KW-0732">Signal</keyword>
<name>A0ABV7H6Y3_9BURK</name>
<reference evidence="3" key="1">
    <citation type="journal article" date="2019" name="Int. J. Syst. Evol. Microbiol.">
        <title>The Global Catalogue of Microorganisms (GCM) 10K type strain sequencing project: providing services to taxonomists for standard genome sequencing and annotation.</title>
        <authorList>
            <consortium name="The Broad Institute Genomics Platform"/>
            <consortium name="The Broad Institute Genome Sequencing Center for Infectious Disease"/>
            <person name="Wu L."/>
            <person name="Ma J."/>
        </authorList>
    </citation>
    <scope>NUCLEOTIDE SEQUENCE [LARGE SCALE GENOMIC DNA]</scope>
    <source>
        <strain evidence="3">KCTC 52168</strain>
    </source>
</reference>
<evidence type="ECO:0000313" key="3">
    <source>
        <dbReference type="Proteomes" id="UP001595556"/>
    </source>
</evidence>
<proteinExistence type="predicted"/>
<protein>
    <submittedName>
        <fullName evidence="2">Uncharacterized protein</fullName>
    </submittedName>
</protein>
<accession>A0ABV7H6Y3</accession>
<evidence type="ECO:0000256" key="1">
    <source>
        <dbReference type="SAM" id="SignalP"/>
    </source>
</evidence>
<organism evidence="2 3">
    <name type="scientific">Piscinibacterium candidicorallinum</name>
    <dbReference type="NCBI Taxonomy" id="1793872"/>
    <lineage>
        <taxon>Bacteria</taxon>
        <taxon>Pseudomonadati</taxon>
        <taxon>Pseudomonadota</taxon>
        <taxon>Betaproteobacteria</taxon>
        <taxon>Burkholderiales</taxon>
        <taxon>Piscinibacterium</taxon>
    </lineage>
</organism>
<feature type="signal peptide" evidence="1">
    <location>
        <begin position="1"/>
        <end position="26"/>
    </location>
</feature>